<feature type="region of interest" description="Disordered" evidence="6">
    <location>
        <begin position="1035"/>
        <end position="1067"/>
    </location>
</feature>
<dbReference type="EMBL" id="LHPF02000001">
    <property type="protein sequence ID" value="PSC76349.1"/>
    <property type="molecule type" value="Genomic_DNA"/>
</dbReference>
<feature type="region of interest" description="Disordered" evidence="6">
    <location>
        <begin position="259"/>
        <end position="282"/>
    </location>
</feature>
<evidence type="ECO:0000256" key="5">
    <source>
        <dbReference type="ARBA" id="ARBA00022840"/>
    </source>
</evidence>
<dbReference type="STRING" id="554055.A0A2P6VQI5"/>
<feature type="region of interest" description="Disordered" evidence="6">
    <location>
        <begin position="2156"/>
        <end position="2195"/>
    </location>
</feature>
<feature type="compositionally biased region" description="Low complexity" evidence="6">
    <location>
        <begin position="1445"/>
        <end position="1462"/>
    </location>
</feature>
<evidence type="ECO:0000259" key="7">
    <source>
        <dbReference type="PROSITE" id="PS50011"/>
    </source>
</evidence>
<feature type="region of interest" description="Disordered" evidence="6">
    <location>
        <begin position="959"/>
        <end position="995"/>
    </location>
</feature>
<dbReference type="InterPro" id="IPR050660">
    <property type="entry name" value="NEK_Ser/Thr_kinase"/>
</dbReference>
<feature type="region of interest" description="Disordered" evidence="6">
    <location>
        <begin position="1240"/>
        <end position="1321"/>
    </location>
</feature>
<feature type="compositionally biased region" description="Basic and acidic residues" evidence="6">
    <location>
        <begin position="1485"/>
        <end position="1504"/>
    </location>
</feature>
<evidence type="ECO:0000256" key="6">
    <source>
        <dbReference type="SAM" id="MobiDB-lite"/>
    </source>
</evidence>
<dbReference type="EC" id="2.7.11.1" evidence="1"/>
<sequence>MGSPGGAQRGLLLRHSGGCLSPRVLDFLCFDTPRSVLGGEDGEAELPFFLAARDSLEQLVAQGALPCPALWTDAGALAAGAGTLRVLYRLGGSLQHCELPGKPLRLQPVKQTGGTGSRDGSATSTRMLLLQPAVARAYVSSRRHTQMYRVVVGLFPKLEQLNQELLSSDDVELRGAAALPGVPPGPRTVWATPLAQGVVLERLSTEGDAHRLTIIIDFQHACLVLREGGGAASTPDCLRSVNSLAEALAVLHRETGRLGPSLTASPAKGSGRLPAPAASPAKPPLPAAHGVDALRVAVDLVQACTPAQLREGLAILSTTAGNSNAAASAVACGALEALVTAAATVLPGPTMGMAELQSSLSVAVASLLNAAPPAAYAAGRLVSILAAVLRQSCASPLLLCRVLVALLERADVRAEAMRQGLVGAVADMYSRLSPAAAEAAATEPQRRSRSSSCAAPADQPVPLDSAATALQQQLGFGSPLVSATAENAALNSSGRGQVASLVATYNALSDSGSDCSPSASRSGSPVKATHLRSPSALSNSSRLSVPRLALPTPESPTAAAGGLTRSTRRMLSGTPGSRARSPSPYGSPSRRSGTCDSAEPSALAELATLASALGESLMAADLPAIVAHKRLADVRLGEGDGEGVPQELLEPPPGTAKKVLEAHRILVTARSLRSVDSSISHTTDNTDAAGCRASPATVRFMQDAVPIKCLLLRALVAALPLLESAGWPVVDLSPTLAAEVVGLLGKQLPPAQEELKQLAVQALLRLSQRPAVAKQQRGSSGGSDDAGAHVLVAVAGRRLTVLAADGRPEGAELQALLQLLTNYTSAAAHPSVAAAVVRHCLPGLQSLTGVLMAGGLDVAAWSAPAWQLLHSLVLLAAAACRKCEDAEAGRGLLALLLADQQVASMLSAAASHMLLGGQAPRGATLAQRTRAAALQRDLLQLFAALAGLAGRQPPCVRQAHHGRELDRPASRFSMSSYDDGAPTSRDAQPGPGQDLLLGLSARRGLTRRHALQFFSFLVTPHSGLVQRILDHDPSAAGKPANAAAGGAESSKQQPQPAGSAPAVPGAPASTAHMRLRQGLLELLKAVFEAPGSPFADDKFVSDYYIRFHFIQFLKLYHNPARDHQALFLCRQHMDILLVLAASKAPHIRHRFHQLSVVDFFVRELSLEFEAKQPARGRMRLSSTGSQLDHRRTSSASTFGGMESGTASPTVSMRLPTLHEPEQAGSPVPLLRLPSRSSSVLGFSAEPASGTSSPNQQLPPGIGGRGLAVPRLNLGSSLSSPGGQTTPSPRNSARHGRPPLPPSARGATPQLTSRLGRTVSARSSDAAATAAAASAAATSATAAGVPPLQLGQHGQQHAAGPRPPSSSGIPKLGIPKLGLAGISRSLSAGSTAPEPPAPLQPQARPDGRAPSRVHFSPAPSRMAPSEDEAESESDSSDDEQPGAGGAAATSDAGRSSSAASRATPVGLDVPVGFTWTGDVEEDLDRLEAWENRSSDAGSERYHTDGETESPSASPTIPALRSSPFQVGLPPVPGPPLLAGKSPLPVPALALGSGGGGNGGSGSARGPPVAVPRLDLSQSQHSTLEARNAVAELQLAADAEAAKKKQGRNVLGELERSALGKGKVQAASTLRKLNSALSDLSVVAGQEVSYSEERGRRLLYRDEGLHLEVLQLVFALIFSADGQLDRTYCDMFPWDRKLQNIPFVLYHHLNHEENRPLLPHLLPRLAGPGGAAAPAQRLLRVLCAACFRPEWYSGRSRISSAVGAFSTVYRASLPAWAGEGCVVLKLVETPKFIQDRCAQVDVQGEVGILEALSGCPCACQLYDYGVDPAADSMFLVLKDYRCSLKQWRERQPAASAGQLRLYYAIFAEVAAAAAALLERGIVHFDLKCDNCLLEALPGVSESEFWAPSSERLPFRVVLADFGESKHFTDGLNAATTSRARGTDAFKSPEMLTVGGGASADKEQKAYDRRRAAGVGPASDVWSLGCLLYELVTGKLLFSDTDWARLAAKVTSLSMPLIPDERAAPIVGLPGMLDLLQYMLVRDPRMRPTLPDVQGRLSTIRSSTRARLPPHVRGAAAPLSSRGTPGGLSHAGSQVFSPTSYVTSPKAIMPMPFLAAVPLSPALVLAPAALLSAPAALKQHAACRVVLLFSPANICPAAGQAQRRTPGGALSPASSTAASSWDSSPVGSRGYGGGEQRATPTIVFNANPVFSPGGSMSAAASSLGGRTPARTLMGTPRTALRFASPAVHPEPVEGSCGGEEEAATPPPARRRSSRVHPESPAVAPAGGASSRSGNHQASLPGLNLPPPPSLPGSARGLGSGRAAAAEAALLQRVLADSELSAAVGSCNAAGVECRLAAVRAAGAERGMHTPLALAQWLSQHALPLLHEGLGGGGLPSGGPVLLAVQAGCEAEGAMAAVAHLMQHRQLSLYHAMVAASQWSIDLHLRQQHLLALQHWAATDGPTFATATSRGVSGSARGL</sequence>
<dbReference type="OrthoDB" id="512877at2759"/>
<evidence type="ECO:0000256" key="2">
    <source>
        <dbReference type="ARBA" id="ARBA00022679"/>
    </source>
</evidence>
<dbReference type="InterPro" id="IPR008271">
    <property type="entry name" value="Ser/Thr_kinase_AS"/>
</dbReference>
<keyword evidence="4" id="KW-0418">Kinase</keyword>
<comment type="caution">
    <text evidence="8">The sequence shown here is derived from an EMBL/GenBank/DDBJ whole genome shotgun (WGS) entry which is preliminary data.</text>
</comment>
<feature type="region of interest" description="Disordered" evidence="6">
    <location>
        <begin position="510"/>
        <end position="599"/>
    </location>
</feature>
<feature type="compositionally biased region" description="Low complexity" evidence="6">
    <location>
        <begin position="1273"/>
        <end position="1288"/>
    </location>
</feature>
<dbReference type="Pfam" id="PF00069">
    <property type="entry name" value="Pkinase"/>
    <property type="match status" value="1"/>
</dbReference>
<dbReference type="SMART" id="SM00220">
    <property type="entry name" value="S_TKc"/>
    <property type="match status" value="1"/>
</dbReference>
<keyword evidence="9" id="KW-1185">Reference proteome</keyword>
<reference evidence="8 9" key="1">
    <citation type="journal article" date="2018" name="Plant J.">
        <title>Genome sequences of Chlorella sorokiniana UTEX 1602 and Micractinium conductrix SAG 241.80: implications to maltose excretion by a green alga.</title>
        <authorList>
            <person name="Arriola M.B."/>
            <person name="Velmurugan N."/>
            <person name="Zhang Y."/>
            <person name="Plunkett M.H."/>
            <person name="Hondzo H."/>
            <person name="Barney B.M."/>
        </authorList>
    </citation>
    <scope>NUCLEOTIDE SEQUENCE [LARGE SCALE GENOMIC DNA]</scope>
    <source>
        <strain evidence="8 9">SAG 241.80</strain>
    </source>
</reference>
<feature type="region of interest" description="Disordered" evidence="6">
    <location>
        <begin position="2238"/>
        <end position="2315"/>
    </location>
</feature>
<dbReference type="PANTHER" id="PTHR43671:SF13">
    <property type="entry name" value="SERINE_THREONINE-PROTEIN KINASE NEK2"/>
    <property type="match status" value="1"/>
</dbReference>
<feature type="region of interest" description="Disordered" evidence="6">
    <location>
        <begin position="2068"/>
        <end position="2087"/>
    </location>
</feature>
<feature type="compositionally biased region" description="Low complexity" evidence="6">
    <location>
        <begin position="575"/>
        <end position="599"/>
    </location>
</feature>
<feature type="compositionally biased region" description="Low complexity" evidence="6">
    <location>
        <begin position="510"/>
        <end position="544"/>
    </location>
</feature>
<evidence type="ECO:0000256" key="4">
    <source>
        <dbReference type="ARBA" id="ARBA00022777"/>
    </source>
</evidence>
<dbReference type="Proteomes" id="UP000239649">
    <property type="component" value="Unassembled WGS sequence"/>
</dbReference>
<feature type="region of interest" description="Disordered" evidence="6">
    <location>
        <begin position="1345"/>
        <end position="1472"/>
    </location>
</feature>
<evidence type="ECO:0000313" key="8">
    <source>
        <dbReference type="EMBL" id="PSC76349.1"/>
    </source>
</evidence>
<gene>
    <name evidence="8" type="primary">g791</name>
    <name evidence="8" type="ORF">C2E20_0791</name>
</gene>
<feature type="compositionally biased region" description="Low complexity" evidence="6">
    <location>
        <begin position="2166"/>
        <end position="2181"/>
    </location>
</feature>
<accession>A0A2P6VQI5</accession>
<evidence type="ECO:0000256" key="3">
    <source>
        <dbReference type="ARBA" id="ARBA00022741"/>
    </source>
</evidence>
<dbReference type="PANTHER" id="PTHR43671">
    <property type="entry name" value="SERINE/THREONINE-PROTEIN KINASE NEK"/>
    <property type="match status" value="1"/>
</dbReference>
<feature type="compositionally biased region" description="Acidic residues" evidence="6">
    <location>
        <begin position="1424"/>
        <end position="1439"/>
    </location>
</feature>
<name>A0A2P6VQI5_9CHLO</name>
<feature type="region of interest" description="Disordered" evidence="6">
    <location>
        <begin position="1485"/>
        <end position="1523"/>
    </location>
</feature>
<feature type="compositionally biased region" description="Low complexity" evidence="6">
    <location>
        <begin position="1345"/>
        <end position="1359"/>
    </location>
</feature>
<feature type="compositionally biased region" description="Low complexity" evidence="6">
    <location>
        <begin position="2275"/>
        <end position="2299"/>
    </location>
</feature>
<feature type="region of interest" description="Disordered" evidence="6">
    <location>
        <begin position="1177"/>
        <end position="1211"/>
    </location>
</feature>
<proteinExistence type="predicted"/>
<organism evidence="8 9">
    <name type="scientific">Micractinium conductrix</name>
    <dbReference type="NCBI Taxonomy" id="554055"/>
    <lineage>
        <taxon>Eukaryota</taxon>
        <taxon>Viridiplantae</taxon>
        <taxon>Chlorophyta</taxon>
        <taxon>core chlorophytes</taxon>
        <taxon>Trebouxiophyceae</taxon>
        <taxon>Chlorellales</taxon>
        <taxon>Chlorellaceae</taxon>
        <taxon>Chlorella clade</taxon>
        <taxon>Micractinium</taxon>
    </lineage>
</organism>
<dbReference type="GO" id="GO:0004674">
    <property type="term" value="F:protein serine/threonine kinase activity"/>
    <property type="evidence" value="ECO:0007669"/>
    <property type="project" value="UniProtKB-EC"/>
</dbReference>
<keyword evidence="3" id="KW-0547">Nucleotide-binding</keyword>
<dbReference type="GO" id="GO:0005524">
    <property type="term" value="F:ATP binding"/>
    <property type="evidence" value="ECO:0007669"/>
    <property type="project" value="UniProtKB-KW"/>
</dbReference>
<dbReference type="Gene3D" id="1.10.510.10">
    <property type="entry name" value="Transferase(Phosphotransferase) domain 1"/>
    <property type="match status" value="1"/>
</dbReference>
<dbReference type="PROSITE" id="PS00108">
    <property type="entry name" value="PROTEIN_KINASE_ST"/>
    <property type="match status" value="1"/>
</dbReference>
<evidence type="ECO:0000256" key="1">
    <source>
        <dbReference type="ARBA" id="ARBA00012513"/>
    </source>
</evidence>
<feature type="compositionally biased region" description="Polar residues" evidence="6">
    <location>
        <begin position="1248"/>
        <end position="1257"/>
    </location>
</feature>
<dbReference type="PROSITE" id="PS50011">
    <property type="entry name" value="PROTEIN_KINASE_DOM"/>
    <property type="match status" value="1"/>
</dbReference>
<protein>
    <recommendedName>
        <fullName evidence="1">non-specific serine/threonine protein kinase</fullName>
        <ecNumber evidence="1">2.7.11.1</ecNumber>
    </recommendedName>
</protein>
<feature type="region of interest" description="Disordered" evidence="6">
    <location>
        <begin position="437"/>
        <end position="459"/>
    </location>
</feature>
<dbReference type="InterPro" id="IPR000719">
    <property type="entry name" value="Prot_kinase_dom"/>
</dbReference>
<evidence type="ECO:0000313" key="9">
    <source>
        <dbReference type="Proteomes" id="UP000239649"/>
    </source>
</evidence>
<dbReference type="InterPro" id="IPR011009">
    <property type="entry name" value="Kinase-like_dom_sf"/>
</dbReference>
<feature type="domain" description="Protein kinase" evidence="7">
    <location>
        <begin position="1752"/>
        <end position="2057"/>
    </location>
</feature>
<keyword evidence="5" id="KW-0067">ATP-binding</keyword>
<keyword evidence="2" id="KW-0808">Transferase</keyword>
<dbReference type="SUPFAM" id="SSF56112">
    <property type="entry name" value="Protein kinase-like (PK-like)"/>
    <property type="match status" value="1"/>
</dbReference>